<feature type="transmembrane region" description="Helical" evidence="1">
    <location>
        <begin position="33"/>
        <end position="53"/>
    </location>
</feature>
<reference evidence="2" key="1">
    <citation type="submission" date="2017-04" db="EMBL/GenBank/DDBJ databases">
        <title>Unveiling RNA virosphere associated with marine microorganisms.</title>
        <authorList>
            <person name="Urayama S."/>
            <person name="Takaki Y."/>
            <person name="Nishi S."/>
            <person name="Yoshida Y."/>
            <person name="Deguchi S."/>
            <person name="Takai K."/>
            <person name="Nunoura T."/>
        </authorList>
    </citation>
    <scope>NUCLEOTIDE SEQUENCE</scope>
</reference>
<keyword evidence="1" id="KW-1133">Transmembrane helix</keyword>
<organism evidence="2">
    <name type="scientific">viral metagenome</name>
    <dbReference type="NCBI Taxonomy" id="1070528"/>
    <lineage>
        <taxon>unclassified sequences</taxon>
        <taxon>metagenomes</taxon>
        <taxon>organismal metagenomes</taxon>
    </lineage>
</organism>
<name>A0A2V0RAL3_9ZZZZ</name>
<protein>
    <submittedName>
        <fullName evidence="2">Uncharacterized protein</fullName>
    </submittedName>
</protein>
<dbReference type="AlphaFoldDB" id="A0A2V0RAL3"/>
<keyword evidence="1" id="KW-0472">Membrane</keyword>
<accession>A0A2V0RAL3</accession>
<keyword evidence="1" id="KW-0812">Transmembrane</keyword>
<comment type="caution">
    <text evidence="2">The sequence shown here is derived from an EMBL/GenBank/DDBJ whole genome shotgun (WGS) entry which is preliminary data.</text>
</comment>
<proteinExistence type="predicted"/>
<dbReference type="EMBL" id="BDQA01000670">
    <property type="protein sequence ID" value="GBH22127.1"/>
    <property type="molecule type" value="Genomic_RNA"/>
</dbReference>
<evidence type="ECO:0000313" key="2">
    <source>
        <dbReference type="EMBL" id="GBH22127.1"/>
    </source>
</evidence>
<sequence length="118" mass="14041">MTGLVEIMSNQGWQTSQKSKESESMEIALSYELIASMIVFFVIAMFQVLYTVYKQRRLLPMEREFFKVWQTFMLTLFTNHTKHMTLQERTNLLVTIDNAFRKEVRRLIPDPGDRRENA</sequence>
<evidence type="ECO:0000256" key="1">
    <source>
        <dbReference type="SAM" id="Phobius"/>
    </source>
</evidence>